<reference evidence="3 4" key="1">
    <citation type="journal article" date="2008" name="Nature">
        <title>Genome analysis of the platypus reveals unique signatures of evolution.</title>
        <authorList>
            <person name="Warren W.C."/>
            <person name="Hillier L.W."/>
            <person name="Marshall Graves J.A."/>
            <person name="Birney E."/>
            <person name="Ponting C.P."/>
            <person name="Grutzner F."/>
            <person name="Belov K."/>
            <person name="Miller W."/>
            <person name="Clarke L."/>
            <person name="Chinwalla A.T."/>
            <person name="Yang S.P."/>
            <person name="Heger A."/>
            <person name="Locke D.P."/>
            <person name="Miethke P."/>
            <person name="Waters P.D."/>
            <person name="Veyrunes F."/>
            <person name="Fulton L."/>
            <person name="Fulton B."/>
            <person name="Graves T."/>
            <person name="Wallis J."/>
            <person name="Puente X.S."/>
            <person name="Lopez-Otin C."/>
            <person name="Ordonez G.R."/>
            <person name="Eichler E.E."/>
            <person name="Chen L."/>
            <person name="Cheng Z."/>
            <person name="Deakin J.E."/>
            <person name="Alsop A."/>
            <person name="Thompson K."/>
            <person name="Kirby P."/>
            <person name="Papenfuss A.T."/>
            <person name="Wakefield M.J."/>
            <person name="Olender T."/>
            <person name="Lancet D."/>
            <person name="Huttley G.A."/>
            <person name="Smit A.F."/>
            <person name="Pask A."/>
            <person name="Temple-Smith P."/>
            <person name="Batzer M.A."/>
            <person name="Walker J.A."/>
            <person name="Konkel M.K."/>
            <person name="Harris R.S."/>
            <person name="Whittington C.M."/>
            <person name="Wong E.S."/>
            <person name="Gemmell N.J."/>
            <person name="Buschiazzo E."/>
            <person name="Vargas Jentzsch I.M."/>
            <person name="Merkel A."/>
            <person name="Schmitz J."/>
            <person name="Zemann A."/>
            <person name="Churakov G."/>
            <person name="Kriegs J.O."/>
            <person name="Brosius J."/>
            <person name="Murchison E.P."/>
            <person name="Sachidanandam R."/>
            <person name="Smith C."/>
            <person name="Hannon G.J."/>
            <person name="Tsend-Ayush E."/>
            <person name="McMillan D."/>
            <person name="Attenborough R."/>
            <person name="Rens W."/>
            <person name="Ferguson-Smith M."/>
            <person name="Lefevre C.M."/>
            <person name="Sharp J.A."/>
            <person name="Nicholas K.R."/>
            <person name="Ray D.A."/>
            <person name="Kube M."/>
            <person name="Reinhardt R."/>
            <person name="Pringle T.H."/>
            <person name="Taylor J."/>
            <person name="Jones R.C."/>
            <person name="Nixon B."/>
            <person name="Dacheux J.L."/>
            <person name="Niwa H."/>
            <person name="Sekita Y."/>
            <person name="Huang X."/>
            <person name="Stark A."/>
            <person name="Kheradpour P."/>
            <person name="Kellis M."/>
            <person name="Flicek P."/>
            <person name="Chen Y."/>
            <person name="Webber C."/>
            <person name="Hardison R."/>
            <person name="Nelson J."/>
            <person name="Hallsworth-Pepin K."/>
            <person name="Delehaunty K."/>
            <person name="Markovic C."/>
            <person name="Minx P."/>
            <person name="Feng Y."/>
            <person name="Kremitzki C."/>
            <person name="Mitreva M."/>
            <person name="Glasscock J."/>
            <person name="Wylie T."/>
            <person name="Wohldmann P."/>
            <person name="Thiru P."/>
            <person name="Nhan M.N."/>
            <person name="Pohl C.S."/>
            <person name="Smith S.M."/>
            <person name="Hou S."/>
            <person name="Nefedov M."/>
            <person name="de Jong P.J."/>
            <person name="Renfree M.B."/>
            <person name="Mardis E.R."/>
            <person name="Wilson R.K."/>
        </authorList>
    </citation>
    <scope>NUCLEOTIDE SEQUENCE [LARGE SCALE GENOMIC DNA]</scope>
    <source>
        <strain evidence="3 4">Glennie</strain>
    </source>
</reference>
<keyword evidence="4" id="KW-1185">Reference proteome</keyword>
<dbReference type="GO" id="GO:0005634">
    <property type="term" value="C:nucleus"/>
    <property type="evidence" value="ECO:0000318"/>
    <property type="project" value="GO_Central"/>
</dbReference>
<feature type="compositionally biased region" description="Pro residues" evidence="2">
    <location>
        <begin position="62"/>
        <end position="74"/>
    </location>
</feature>
<dbReference type="FunCoup" id="A0A6I8NA42">
    <property type="interactions" value="34"/>
</dbReference>
<evidence type="ECO:0000313" key="3">
    <source>
        <dbReference type="Ensembl" id="ENSOANP00000038017.1"/>
    </source>
</evidence>
<evidence type="ECO:0000313" key="4">
    <source>
        <dbReference type="Proteomes" id="UP000002279"/>
    </source>
</evidence>
<dbReference type="AlphaFoldDB" id="A0A6I8NA42"/>
<feature type="region of interest" description="Disordered" evidence="2">
    <location>
        <begin position="1"/>
        <end position="85"/>
    </location>
</feature>
<feature type="compositionally biased region" description="Gly residues" evidence="2">
    <location>
        <begin position="227"/>
        <end position="239"/>
    </location>
</feature>
<feature type="region of interest" description="Disordered" evidence="2">
    <location>
        <begin position="172"/>
        <end position="295"/>
    </location>
</feature>
<dbReference type="OMA" id="SEHDRCQ"/>
<name>A0A6I8NA42_ORNAN</name>
<dbReference type="Ensembl" id="ENSOANT00000065415.1">
    <property type="protein sequence ID" value="ENSOANP00000038017.1"/>
    <property type="gene ID" value="ENSOANG00000044523.1"/>
</dbReference>
<dbReference type="GO" id="GO:0005737">
    <property type="term" value="C:cytoplasm"/>
    <property type="evidence" value="ECO:0000318"/>
    <property type="project" value="GO_Central"/>
</dbReference>
<proteinExistence type="predicted"/>
<evidence type="ECO:0008006" key="5">
    <source>
        <dbReference type="Google" id="ProtNLM"/>
    </source>
</evidence>
<reference evidence="3" key="3">
    <citation type="submission" date="2025-09" db="UniProtKB">
        <authorList>
            <consortium name="Ensembl"/>
        </authorList>
    </citation>
    <scope>IDENTIFICATION</scope>
    <source>
        <strain evidence="3">Glennie</strain>
    </source>
</reference>
<dbReference type="Bgee" id="ENSOANG00000044523">
    <property type="expression patterns" value="Expressed in adult mammalian kidney and 7 other cell types or tissues"/>
</dbReference>
<organism evidence="3 4">
    <name type="scientific">Ornithorhynchus anatinus</name>
    <name type="common">Duckbill platypus</name>
    <dbReference type="NCBI Taxonomy" id="9258"/>
    <lineage>
        <taxon>Eukaryota</taxon>
        <taxon>Metazoa</taxon>
        <taxon>Chordata</taxon>
        <taxon>Craniata</taxon>
        <taxon>Vertebrata</taxon>
        <taxon>Euteleostomi</taxon>
        <taxon>Mammalia</taxon>
        <taxon>Monotremata</taxon>
        <taxon>Ornithorhynchidae</taxon>
        <taxon>Ornithorhynchus</taxon>
    </lineage>
</organism>
<feature type="compositionally biased region" description="Low complexity" evidence="2">
    <location>
        <begin position="33"/>
        <end position="49"/>
    </location>
</feature>
<keyword evidence="1" id="KW-0175">Coiled coil</keyword>
<feature type="compositionally biased region" description="Basic residues" evidence="2">
    <location>
        <begin position="267"/>
        <end position="279"/>
    </location>
</feature>
<feature type="coiled-coil region" evidence="1">
    <location>
        <begin position="95"/>
        <end position="151"/>
    </location>
</feature>
<reference evidence="3" key="2">
    <citation type="submission" date="2025-08" db="UniProtKB">
        <authorList>
            <consortium name="Ensembl"/>
        </authorList>
    </citation>
    <scope>IDENTIFICATION</scope>
    <source>
        <strain evidence="3">Glennie</strain>
    </source>
</reference>
<dbReference type="InParanoid" id="A0A6I8NA42"/>
<sequence length="454" mass="50050">MLSGVPPPPPPWLWPFPGGPRLLGNGRGGALWPGGCPLRRLPGARPAPGTMSDCRKGVPRAAVPPRPRSRPPGTPERSREEQAALTLQRAFRRALARKEQEQAACRAAMDQLQKEAFLAVVKRERQKARRAQEEEEEKQRKQREEQLRKERILEAAFDGDVSEITAVLREVRSPGVRESPEGRGSQDSGWAGEGWSCGPVPGPQPLRNRDPLPAFPSAPWLPDHPGSGAGPAGRGGDGRGPAAPPGPGQLHRHPREHALVRGGERRPRPRHPPARRARGRPQLQGCGRPSSSWKMNRDAATRRWPLVIDPSGQAAIFLRYQDTNYLDTLNPAQLGLEPLRLGLLGALRYGKPLVLDMHRVDMFGAVKRQLEAVEPGLADALLTKALLEQDRFLSLVRPEDGPEYEPPKFQAALICGFKLFFLTQVWQPPDEQLRALLPLWVLPPGARGSTPQCQ</sequence>
<evidence type="ECO:0000256" key="1">
    <source>
        <dbReference type="SAM" id="Coils"/>
    </source>
</evidence>
<feature type="compositionally biased region" description="Basic and acidic residues" evidence="2">
    <location>
        <begin position="256"/>
        <end position="266"/>
    </location>
</feature>
<evidence type="ECO:0000256" key="2">
    <source>
        <dbReference type="SAM" id="MobiDB-lite"/>
    </source>
</evidence>
<dbReference type="GeneTree" id="ENSGT00390000010763"/>
<protein>
    <recommendedName>
        <fullName evidence="5">IQ motif and ankyrin repeat containing 1</fullName>
    </recommendedName>
</protein>
<accession>A0A6I8NA42</accession>
<dbReference type="Proteomes" id="UP000002279">
    <property type="component" value="Chromosome 4"/>
</dbReference>
<feature type="compositionally biased region" description="Pro residues" evidence="2">
    <location>
        <begin position="1"/>
        <end position="18"/>
    </location>
</feature>